<dbReference type="EC" id="2.7.11.34" evidence="5"/>
<feature type="domain" description="Protein kinase" evidence="7">
    <location>
        <begin position="30"/>
        <end position="235"/>
    </location>
</feature>
<organism evidence="8 9">
    <name type="scientific">Holothuria leucospilota</name>
    <name type="common">Black long sea cucumber</name>
    <name type="synonym">Mertensiothuria leucospilota</name>
    <dbReference type="NCBI Taxonomy" id="206669"/>
    <lineage>
        <taxon>Eukaryota</taxon>
        <taxon>Metazoa</taxon>
        <taxon>Echinodermata</taxon>
        <taxon>Eleutherozoa</taxon>
        <taxon>Echinozoa</taxon>
        <taxon>Holothuroidea</taxon>
        <taxon>Aspidochirotacea</taxon>
        <taxon>Aspidochirotida</taxon>
        <taxon>Holothuriidae</taxon>
        <taxon>Holothuria</taxon>
    </lineage>
</organism>
<dbReference type="PANTHER" id="PTHR43289:SF6">
    <property type="entry name" value="SERINE_THREONINE-PROTEIN KINASE NEKL-3"/>
    <property type="match status" value="1"/>
</dbReference>
<dbReference type="InterPro" id="IPR011009">
    <property type="entry name" value="Kinase-like_dom_sf"/>
</dbReference>
<dbReference type="OrthoDB" id="248923at2759"/>
<protein>
    <recommendedName>
        <fullName evidence="5">NEK6-subfamily protein kinase</fullName>
        <ecNumber evidence="5">2.7.11.34</ecNumber>
    </recommendedName>
</protein>
<dbReference type="InterPro" id="IPR017441">
    <property type="entry name" value="Protein_kinase_ATP_BS"/>
</dbReference>
<dbReference type="FunFam" id="3.30.200.20:FF:000204">
    <property type="entry name" value="Serine/threonine-protein kinase Nek7"/>
    <property type="match status" value="1"/>
</dbReference>
<feature type="binding site" evidence="6">
    <location>
        <position position="59"/>
    </location>
    <ligand>
        <name>ATP</name>
        <dbReference type="ChEBI" id="CHEBI:30616"/>
    </ligand>
</feature>
<name>A0A9Q1C5P6_HOLLE</name>
<evidence type="ECO:0000313" key="8">
    <source>
        <dbReference type="EMBL" id="KAJ8038634.1"/>
    </source>
</evidence>
<evidence type="ECO:0000256" key="2">
    <source>
        <dbReference type="ARBA" id="ARBA00022741"/>
    </source>
</evidence>
<keyword evidence="9" id="KW-1185">Reference proteome</keyword>
<dbReference type="Gene3D" id="3.30.200.20">
    <property type="entry name" value="Phosphorylase Kinase, domain 1"/>
    <property type="match status" value="3"/>
</dbReference>
<evidence type="ECO:0000313" key="9">
    <source>
        <dbReference type="Proteomes" id="UP001152320"/>
    </source>
</evidence>
<comment type="caution">
    <text evidence="8">The sequence shown here is derived from an EMBL/GenBank/DDBJ whole genome shotgun (WGS) entry which is preliminary data.</text>
</comment>
<dbReference type="PANTHER" id="PTHR43289">
    <property type="entry name" value="MITOGEN-ACTIVATED PROTEIN KINASE KINASE KINASE 20-RELATED"/>
    <property type="match status" value="1"/>
</dbReference>
<evidence type="ECO:0000256" key="5">
    <source>
        <dbReference type="ARBA" id="ARBA00039067"/>
    </source>
</evidence>
<dbReference type="GO" id="GO:0005524">
    <property type="term" value="F:ATP binding"/>
    <property type="evidence" value="ECO:0007669"/>
    <property type="project" value="UniProtKB-UniRule"/>
</dbReference>
<proteinExistence type="predicted"/>
<dbReference type="PROSITE" id="PS50011">
    <property type="entry name" value="PROTEIN_KINASE_DOM"/>
    <property type="match status" value="1"/>
</dbReference>
<reference evidence="8" key="1">
    <citation type="submission" date="2021-10" db="EMBL/GenBank/DDBJ databases">
        <title>Tropical sea cucumber genome reveals ecological adaptation and Cuvierian tubules defense mechanism.</title>
        <authorList>
            <person name="Chen T."/>
        </authorList>
    </citation>
    <scope>NUCLEOTIDE SEQUENCE</scope>
    <source>
        <strain evidence="8">Nanhai2018</strain>
        <tissue evidence="8">Muscle</tissue>
    </source>
</reference>
<evidence type="ECO:0000256" key="1">
    <source>
        <dbReference type="ARBA" id="ARBA00022679"/>
    </source>
</evidence>
<gene>
    <name evidence="8" type="ORF">HOLleu_16111</name>
</gene>
<dbReference type="Pfam" id="PF00069">
    <property type="entry name" value="Pkinase"/>
    <property type="match status" value="1"/>
</dbReference>
<dbReference type="GO" id="GO:0004674">
    <property type="term" value="F:protein serine/threonine kinase activity"/>
    <property type="evidence" value="ECO:0007669"/>
    <property type="project" value="TreeGrafter"/>
</dbReference>
<dbReference type="AlphaFoldDB" id="A0A9Q1C5P6"/>
<keyword evidence="1" id="KW-0808">Transferase</keyword>
<dbReference type="SUPFAM" id="SSF56112">
    <property type="entry name" value="Protein kinase-like (PK-like)"/>
    <property type="match status" value="2"/>
</dbReference>
<evidence type="ECO:0000256" key="3">
    <source>
        <dbReference type="ARBA" id="ARBA00022777"/>
    </source>
</evidence>
<dbReference type="EMBL" id="JAIZAY010000007">
    <property type="protein sequence ID" value="KAJ8038634.1"/>
    <property type="molecule type" value="Genomic_DNA"/>
</dbReference>
<dbReference type="PROSITE" id="PS00107">
    <property type="entry name" value="PROTEIN_KINASE_ATP"/>
    <property type="match status" value="2"/>
</dbReference>
<evidence type="ECO:0000256" key="6">
    <source>
        <dbReference type="PROSITE-ProRule" id="PRU10141"/>
    </source>
</evidence>
<evidence type="ECO:0000256" key="4">
    <source>
        <dbReference type="ARBA" id="ARBA00022840"/>
    </source>
</evidence>
<feature type="binding site" evidence="6">
    <location>
        <position position="198"/>
    </location>
    <ligand>
        <name>ATP</name>
        <dbReference type="ChEBI" id="CHEBI:30616"/>
    </ligand>
</feature>
<sequence>MSAPMDGVEAEASSFQSIVDNGIYGTLANFTIEKKIGKGQFSEVYKARCVVNEVAVALKKVQIFELMDAKARSDCLKEIDLLKQLDHPNVIKYLASFIEDNELNIVLELADAGDLSRMIKSSLNLRCEVTHCLLPSFPVMSAPMDGVEAEASSFQSIVDNGIYGTLANFTIEKKIGKGQFSEVYKARCVVNEVAVALKKVQIFELMLMAKARSDCLKESVILLKVSTSVNLCLLC</sequence>
<dbReference type="InterPro" id="IPR000719">
    <property type="entry name" value="Prot_kinase_dom"/>
</dbReference>
<keyword evidence="2 6" id="KW-0547">Nucleotide-binding</keyword>
<dbReference type="FunFam" id="3.30.200.20:FF:000240">
    <property type="entry name" value="Serine/threonine-protein kinase Nek7"/>
    <property type="match status" value="1"/>
</dbReference>
<keyword evidence="4 6" id="KW-0067">ATP-binding</keyword>
<accession>A0A9Q1C5P6</accession>
<dbReference type="Proteomes" id="UP001152320">
    <property type="component" value="Chromosome 7"/>
</dbReference>
<keyword evidence="3 8" id="KW-0418">Kinase</keyword>
<evidence type="ECO:0000259" key="7">
    <source>
        <dbReference type="PROSITE" id="PS50011"/>
    </source>
</evidence>